<organism evidence="1 2">
    <name type="scientific">Clostridium algifaecis</name>
    <dbReference type="NCBI Taxonomy" id="1472040"/>
    <lineage>
        <taxon>Bacteria</taxon>
        <taxon>Bacillati</taxon>
        <taxon>Bacillota</taxon>
        <taxon>Clostridia</taxon>
        <taxon>Eubacteriales</taxon>
        <taxon>Clostridiaceae</taxon>
        <taxon>Clostridium</taxon>
    </lineage>
</organism>
<evidence type="ECO:0000313" key="1">
    <source>
        <dbReference type="EMBL" id="MBP2033573.1"/>
    </source>
</evidence>
<gene>
    <name evidence="1" type="ORF">J2Z42_002276</name>
</gene>
<keyword evidence="2" id="KW-1185">Reference proteome</keyword>
<dbReference type="InterPro" id="IPR025427">
    <property type="entry name" value="DUF4160"/>
</dbReference>
<proteinExistence type="predicted"/>
<dbReference type="Proteomes" id="UP001519307">
    <property type="component" value="Unassembled WGS sequence"/>
</dbReference>
<evidence type="ECO:0008006" key="3">
    <source>
        <dbReference type="Google" id="ProtNLM"/>
    </source>
</evidence>
<dbReference type="Pfam" id="PF13711">
    <property type="entry name" value="DUF4160"/>
    <property type="match status" value="1"/>
</dbReference>
<accession>A0ABS4KU49</accession>
<sequence>MGELARFEDIRIKMYPMDTQKHKEPHFHIILTNGDKVSVSIATGKVLEGKLNKRQKDFIKAWMIIHKEELWDRWNKAVAGEFIEKIQPKEI</sequence>
<evidence type="ECO:0000313" key="2">
    <source>
        <dbReference type="Proteomes" id="UP001519307"/>
    </source>
</evidence>
<protein>
    <recommendedName>
        <fullName evidence="3">DUF4160 domain-containing protein</fullName>
    </recommendedName>
</protein>
<name>A0ABS4KU49_9CLOT</name>
<reference evidence="1 2" key="1">
    <citation type="submission" date="2021-03" db="EMBL/GenBank/DDBJ databases">
        <title>Genomic Encyclopedia of Type Strains, Phase IV (KMG-IV): sequencing the most valuable type-strain genomes for metagenomic binning, comparative biology and taxonomic classification.</title>
        <authorList>
            <person name="Goeker M."/>
        </authorList>
    </citation>
    <scope>NUCLEOTIDE SEQUENCE [LARGE SCALE GENOMIC DNA]</scope>
    <source>
        <strain evidence="1 2">DSM 28783</strain>
    </source>
</reference>
<comment type="caution">
    <text evidence="1">The sequence shown here is derived from an EMBL/GenBank/DDBJ whole genome shotgun (WGS) entry which is preliminary data.</text>
</comment>
<dbReference type="EMBL" id="JAGGLM010000016">
    <property type="protein sequence ID" value="MBP2033573.1"/>
    <property type="molecule type" value="Genomic_DNA"/>
</dbReference>
<dbReference type="RefSeq" id="WP_209702835.1">
    <property type="nucleotide sequence ID" value="NZ_JAGGLM010000016.1"/>
</dbReference>